<reference evidence="4" key="1">
    <citation type="submission" date="2010-02" db="EMBL/GenBank/DDBJ databases">
        <title>Complete sequence of Ferroglobus placidus DSM 10642.</title>
        <authorList>
            <consortium name="US DOE Joint Genome Institute"/>
            <person name="Lucas S."/>
            <person name="Copeland A."/>
            <person name="Lapidus A."/>
            <person name="Cheng J.-F."/>
            <person name="Bruce D."/>
            <person name="Goodwin L."/>
            <person name="Pitluck S."/>
            <person name="Saunders E."/>
            <person name="Brettin T."/>
            <person name="Detter J.C."/>
            <person name="Han C."/>
            <person name="Tapia R."/>
            <person name="Larimer F."/>
            <person name="Land M."/>
            <person name="Hauser L."/>
            <person name="Kyrpides N."/>
            <person name="Ivanova N."/>
            <person name="Holmes D."/>
            <person name="Lovley D."/>
            <person name="Kyrpides N."/>
            <person name="Anderson I.J."/>
            <person name="Woyke T."/>
        </authorList>
    </citation>
    <scope>NUCLEOTIDE SEQUENCE [LARGE SCALE GENOMIC DNA]</scope>
    <source>
        <strain evidence="4">DSM 10642 / AEDII12DO</strain>
    </source>
</reference>
<evidence type="ECO:0000256" key="1">
    <source>
        <dbReference type="ARBA" id="ARBA00005254"/>
    </source>
</evidence>
<dbReference type="PANTHER" id="PTHR11941">
    <property type="entry name" value="ENOYL-COA HYDRATASE-RELATED"/>
    <property type="match status" value="1"/>
</dbReference>
<comment type="similarity">
    <text evidence="1 2">Belongs to the enoyl-CoA hydratase/isomerase family.</text>
</comment>
<sequence length="246" mass="27586">MSVEVEVVDGVAILKMNSGKKNPINPELVEDLKRAVESVKSEASGIVLTSKDERFFSIGLDVPKLIDYDKQLFKEFIRSFNLLCLEIYTMPKPTVAAVNGHAIAGGCILALCCDYRFMVKEKALIGLNEIKLGLSVPYLPQRILQMIDERVARDVVYGGDFYSAEKALELGIIDGVFSKEELVEKSIEKVKSLNHPAEAFSAVKKNRTLKVKEECLALLEKDVETFTSLWFSEEGQKRLKEAMRSF</sequence>
<dbReference type="Gene3D" id="3.90.226.10">
    <property type="entry name" value="2-enoyl-CoA Hydratase, Chain A, domain 1"/>
    <property type="match status" value="1"/>
</dbReference>
<dbReference type="STRING" id="589924.Ferp_1907"/>
<dbReference type="PaxDb" id="589924-Ferp_1907"/>
<dbReference type="GO" id="GO:0006635">
    <property type="term" value="P:fatty acid beta-oxidation"/>
    <property type="evidence" value="ECO:0007669"/>
    <property type="project" value="TreeGrafter"/>
</dbReference>
<dbReference type="AlphaFoldDB" id="D3RZY4"/>
<evidence type="ECO:0000313" key="3">
    <source>
        <dbReference type="EMBL" id="ADC66047.1"/>
    </source>
</evidence>
<evidence type="ECO:0000313" key="4">
    <source>
        <dbReference type="Proteomes" id="UP000002613"/>
    </source>
</evidence>
<dbReference type="InterPro" id="IPR029045">
    <property type="entry name" value="ClpP/crotonase-like_dom_sf"/>
</dbReference>
<reference evidence="3 4" key="2">
    <citation type="journal article" date="2011" name="Stand. Genomic Sci.">
        <title>Complete genome sequence of Ferroglobus placidus AEDII12DO.</title>
        <authorList>
            <person name="Anderson I."/>
            <person name="Risso C."/>
            <person name="Holmes D."/>
            <person name="Lucas S."/>
            <person name="Copeland A."/>
            <person name="Lapidus A."/>
            <person name="Cheng J.F."/>
            <person name="Bruce D."/>
            <person name="Goodwin L."/>
            <person name="Pitluck S."/>
            <person name="Saunders E."/>
            <person name="Brettin T."/>
            <person name="Detter J.C."/>
            <person name="Han C."/>
            <person name="Tapia R."/>
            <person name="Larimer F."/>
            <person name="Land M."/>
            <person name="Hauser L."/>
            <person name="Woyke T."/>
            <person name="Lovley D."/>
            <person name="Kyrpides N."/>
            <person name="Ivanova N."/>
        </authorList>
    </citation>
    <scope>NUCLEOTIDE SEQUENCE [LARGE SCALE GENOMIC DNA]</scope>
    <source>
        <strain evidence="4">DSM 10642 / AEDII12DO</strain>
    </source>
</reference>
<dbReference type="HOGENOM" id="CLU_009834_7_5_2"/>
<dbReference type="RefSeq" id="WP_012966386.1">
    <property type="nucleotide sequence ID" value="NC_013849.1"/>
</dbReference>
<keyword evidence="3" id="KW-0413">Isomerase</keyword>
<dbReference type="KEGG" id="fpl:Ferp_1907"/>
<dbReference type="PANTHER" id="PTHR11941:SF45">
    <property type="entry name" value="ENOYL-COA DELTA ISOMERASE 1, MITOCHONDRIAL"/>
    <property type="match status" value="1"/>
</dbReference>
<name>D3RZY4_FERPA</name>
<evidence type="ECO:0000256" key="2">
    <source>
        <dbReference type="RuleBase" id="RU003707"/>
    </source>
</evidence>
<dbReference type="InterPro" id="IPR001753">
    <property type="entry name" value="Enoyl-CoA_hydra/iso"/>
</dbReference>
<dbReference type="eggNOG" id="arCOG00239">
    <property type="taxonomic scope" value="Archaea"/>
</dbReference>
<dbReference type="InterPro" id="IPR018376">
    <property type="entry name" value="Enoyl-CoA_hyd/isom_CS"/>
</dbReference>
<keyword evidence="4" id="KW-1185">Reference proteome</keyword>
<gene>
    <name evidence="3" type="ordered locus">Ferp_1907</name>
</gene>
<dbReference type="EMBL" id="CP001899">
    <property type="protein sequence ID" value="ADC66047.1"/>
    <property type="molecule type" value="Genomic_DNA"/>
</dbReference>
<dbReference type="CDD" id="cd06558">
    <property type="entry name" value="crotonase-like"/>
    <property type="match status" value="1"/>
</dbReference>
<organism evidence="3 4">
    <name type="scientific">Ferroglobus placidus (strain DSM 10642 / AEDII12DO)</name>
    <dbReference type="NCBI Taxonomy" id="589924"/>
    <lineage>
        <taxon>Archaea</taxon>
        <taxon>Methanobacteriati</taxon>
        <taxon>Methanobacteriota</taxon>
        <taxon>Archaeoglobi</taxon>
        <taxon>Archaeoglobales</taxon>
        <taxon>Archaeoglobaceae</taxon>
        <taxon>Ferroglobus</taxon>
    </lineage>
</organism>
<dbReference type="PROSITE" id="PS00166">
    <property type="entry name" value="ENOYL_COA_HYDRATASE"/>
    <property type="match status" value="1"/>
</dbReference>
<dbReference type="SUPFAM" id="SSF52096">
    <property type="entry name" value="ClpP/crotonase"/>
    <property type="match status" value="1"/>
</dbReference>
<dbReference type="GeneID" id="8779438"/>
<accession>D3RZY4</accession>
<dbReference type="Proteomes" id="UP000002613">
    <property type="component" value="Chromosome"/>
</dbReference>
<proteinExistence type="inferred from homology"/>
<dbReference type="Pfam" id="PF00378">
    <property type="entry name" value="ECH_1"/>
    <property type="match status" value="1"/>
</dbReference>
<dbReference type="OrthoDB" id="27846at2157"/>
<dbReference type="GO" id="GO:0016853">
    <property type="term" value="F:isomerase activity"/>
    <property type="evidence" value="ECO:0007669"/>
    <property type="project" value="UniProtKB-KW"/>
</dbReference>
<protein>
    <submittedName>
        <fullName evidence="3">Enoyl-CoA hydratase/isomerase</fullName>
    </submittedName>
</protein>